<protein>
    <submittedName>
        <fullName evidence="2">NAD-dependent dehydratase</fullName>
    </submittedName>
</protein>
<keyword evidence="3" id="KW-1185">Reference proteome</keyword>
<proteinExistence type="predicted"/>
<evidence type="ECO:0000259" key="1">
    <source>
        <dbReference type="Pfam" id="PF13460"/>
    </source>
</evidence>
<evidence type="ECO:0000313" key="2">
    <source>
        <dbReference type="EMBL" id="AMD87105.1"/>
    </source>
</evidence>
<dbReference type="KEGG" id="ard:AXF14_05240"/>
<dbReference type="Proteomes" id="UP000065220">
    <property type="component" value="Chromosome"/>
</dbReference>
<dbReference type="AlphaFoldDB" id="A0A0X8JE07"/>
<name>A0A0X8JE07_ACTRD</name>
<dbReference type="EMBL" id="CP014228">
    <property type="protein sequence ID" value="AMD87105.1"/>
    <property type="molecule type" value="Genomic_DNA"/>
</dbReference>
<gene>
    <name evidence="2" type="ORF">AXF14_05240</name>
</gene>
<dbReference type="PANTHER" id="PTHR15020">
    <property type="entry name" value="FLAVIN REDUCTASE-RELATED"/>
    <property type="match status" value="1"/>
</dbReference>
<accession>A0A0X8JE07</accession>
<organism evidence="2 3">
    <name type="scientific">Actinomyces radicidentis</name>
    <dbReference type="NCBI Taxonomy" id="111015"/>
    <lineage>
        <taxon>Bacteria</taxon>
        <taxon>Bacillati</taxon>
        <taxon>Actinomycetota</taxon>
        <taxon>Actinomycetes</taxon>
        <taxon>Actinomycetales</taxon>
        <taxon>Actinomycetaceae</taxon>
        <taxon>Actinomyces</taxon>
    </lineage>
</organism>
<dbReference type="RefSeq" id="WP_067941429.1">
    <property type="nucleotide sequence ID" value="NZ_CAUHMM010000031.1"/>
</dbReference>
<dbReference type="PANTHER" id="PTHR15020:SF50">
    <property type="entry name" value="UPF0659 PROTEIN YMR090W"/>
    <property type="match status" value="1"/>
</dbReference>
<dbReference type="Gene3D" id="3.40.50.720">
    <property type="entry name" value="NAD(P)-binding Rossmann-like Domain"/>
    <property type="match status" value="1"/>
</dbReference>
<reference evidence="3" key="1">
    <citation type="submission" date="2016-02" db="EMBL/GenBank/DDBJ databases">
        <authorList>
            <person name="Holder M.E."/>
            <person name="Ajami N.J."/>
            <person name="Petrosino J.F."/>
        </authorList>
    </citation>
    <scope>NUCLEOTIDE SEQUENCE [LARGE SCALE GENOMIC DNA]</scope>
    <source>
        <strain evidence="3">CCUG 36733</strain>
    </source>
</reference>
<dbReference type="SUPFAM" id="SSF51735">
    <property type="entry name" value="NAD(P)-binding Rossmann-fold domains"/>
    <property type="match status" value="1"/>
</dbReference>
<dbReference type="STRING" id="111015.AXF14_05240"/>
<dbReference type="CDD" id="cd05243">
    <property type="entry name" value="SDR_a5"/>
    <property type="match status" value="1"/>
</dbReference>
<evidence type="ECO:0000313" key="3">
    <source>
        <dbReference type="Proteomes" id="UP000065220"/>
    </source>
</evidence>
<dbReference type="Pfam" id="PF13460">
    <property type="entry name" value="NAD_binding_10"/>
    <property type="match status" value="1"/>
</dbReference>
<sequence length="227" mass="23443">MSRIVIIGGHGKVALLLAPILRDAGHTVVSLIRDADQAPDIAAVGAEPLVVSVEDATQQDITAALMGADAVVWSAGAGGKGGPDRTDAVDRQAAIRSMAAAADAGVKRYVMVSWAGSYGDKPVPEDNGLYNYAMAKLDADKHLVGTDLDWTIVGPGTLTLDEPSGEIEVTREVGTAGAPTSRANVAQVIAAVLADDATIHRVIPFKDGSTPIAEAVHDVPEEYADLD</sequence>
<dbReference type="InterPro" id="IPR036291">
    <property type="entry name" value="NAD(P)-bd_dom_sf"/>
</dbReference>
<dbReference type="InterPro" id="IPR016040">
    <property type="entry name" value="NAD(P)-bd_dom"/>
</dbReference>
<dbReference type="OrthoDB" id="4248066at2"/>
<feature type="domain" description="NAD(P)-binding" evidence="1">
    <location>
        <begin position="8"/>
        <end position="195"/>
    </location>
</feature>